<dbReference type="EMBL" id="JAUIZM010000001">
    <property type="protein sequence ID" value="KAK1401605.1"/>
    <property type="molecule type" value="Genomic_DNA"/>
</dbReference>
<dbReference type="GO" id="GO:0000723">
    <property type="term" value="P:telomere maintenance"/>
    <property type="evidence" value="ECO:0007669"/>
    <property type="project" value="InterPro"/>
</dbReference>
<reference evidence="3" key="1">
    <citation type="submission" date="2023-02" db="EMBL/GenBank/DDBJ databases">
        <title>Genome of toxic invasive species Heracleum sosnowskyi carries increased number of genes despite the absence of recent whole-genome duplications.</title>
        <authorList>
            <person name="Schelkunov M."/>
            <person name="Shtratnikova V."/>
            <person name="Makarenko M."/>
            <person name="Klepikova A."/>
            <person name="Omelchenko D."/>
            <person name="Novikova G."/>
            <person name="Obukhova E."/>
            <person name="Bogdanov V."/>
            <person name="Penin A."/>
            <person name="Logacheva M."/>
        </authorList>
    </citation>
    <scope>NUCLEOTIDE SEQUENCE</scope>
    <source>
        <strain evidence="3">Hsosn_3</strain>
        <tissue evidence="3">Leaf</tissue>
    </source>
</reference>
<keyword evidence="1" id="KW-0547">Nucleotide-binding</keyword>
<dbReference type="GO" id="GO:0006310">
    <property type="term" value="P:DNA recombination"/>
    <property type="evidence" value="ECO:0007669"/>
    <property type="project" value="UniProtKB-KW"/>
</dbReference>
<keyword evidence="1" id="KW-0227">DNA damage</keyword>
<comment type="catalytic activity">
    <reaction evidence="1">
        <text>ATP + H2O = ADP + phosphate + H(+)</text>
        <dbReference type="Rhea" id="RHEA:13065"/>
        <dbReference type="ChEBI" id="CHEBI:15377"/>
        <dbReference type="ChEBI" id="CHEBI:15378"/>
        <dbReference type="ChEBI" id="CHEBI:30616"/>
        <dbReference type="ChEBI" id="CHEBI:43474"/>
        <dbReference type="ChEBI" id="CHEBI:456216"/>
        <dbReference type="EC" id="5.6.2.3"/>
    </reaction>
</comment>
<dbReference type="GO" id="GO:0006281">
    <property type="term" value="P:DNA repair"/>
    <property type="evidence" value="ECO:0007669"/>
    <property type="project" value="UniProtKB-KW"/>
</dbReference>
<dbReference type="InterPro" id="IPR010285">
    <property type="entry name" value="DNA_helicase_pif1-like_DEAD"/>
</dbReference>
<dbReference type="Pfam" id="PF05970">
    <property type="entry name" value="PIF1"/>
    <property type="match status" value="1"/>
</dbReference>
<dbReference type="PANTHER" id="PTHR10492">
    <property type="match status" value="1"/>
</dbReference>
<keyword evidence="1 3" id="KW-0347">Helicase</keyword>
<protein>
    <recommendedName>
        <fullName evidence="1">ATP-dependent DNA helicase</fullName>
        <ecNumber evidence="1">5.6.2.3</ecNumber>
    </recommendedName>
</protein>
<dbReference type="AlphaFoldDB" id="A0AAD8JFP9"/>
<evidence type="ECO:0000256" key="1">
    <source>
        <dbReference type="RuleBase" id="RU363044"/>
    </source>
</evidence>
<dbReference type="PANTHER" id="PTHR10492:SF93">
    <property type="entry name" value="ATP-DEPENDENT DNA HELICASE"/>
    <property type="match status" value="1"/>
</dbReference>
<dbReference type="GO" id="GO:0005524">
    <property type="term" value="F:ATP binding"/>
    <property type="evidence" value="ECO:0007669"/>
    <property type="project" value="UniProtKB-KW"/>
</dbReference>
<keyword evidence="1" id="KW-0378">Hydrolase</keyword>
<name>A0AAD8JFP9_9APIA</name>
<comment type="caution">
    <text evidence="3">The sequence shown here is derived from an EMBL/GenBank/DDBJ whole genome shotgun (WGS) entry which is preliminary data.</text>
</comment>
<keyword evidence="1" id="KW-0234">DNA repair</keyword>
<dbReference type="GO" id="GO:0016787">
    <property type="term" value="F:hydrolase activity"/>
    <property type="evidence" value="ECO:0007669"/>
    <property type="project" value="UniProtKB-KW"/>
</dbReference>
<organism evidence="3 4">
    <name type="scientific">Heracleum sosnowskyi</name>
    <dbReference type="NCBI Taxonomy" id="360622"/>
    <lineage>
        <taxon>Eukaryota</taxon>
        <taxon>Viridiplantae</taxon>
        <taxon>Streptophyta</taxon>
        <taxon>Embryophyta</taxon>
        <taxon>Tracheophyta</taxon>
        <taxon>Spermatophyta</taxon>
        <taxon>Magnoliopsida</taxon>
        <taxon>eudicotyledons</taxon>
        <taxon>Gunneridae</taxon>
        <taxon>Pentapetalae</taxon>
        <taxon>asterids</taxon>
        <taxon>campanulids</taxon>
        <taxon>Apiales</taxon>
        <taxon>Apiaceae</taxon>
        <taxon>Apioideae</taxon>
        <taxon>apioid superclade</taxon>
        <taxon>Tordylieae</taxon>
        <taxon>Tordyliinae</taxon>
        <taxon>Heracleum</taxon>
    </lineage>
</organism>
<evidence type="ECO:0000313" key="4">
    <source>
        <dbReference type="Proteomes" id="UP001237642"/>
    </source>
</evidence>
<keyword evidence="4" id="KW-1185">Reference proteome</keyword>
<dbReference type="InterPro" id="IPR027417">
    <property type="entry name" value="P-loop_NTPase"/>
</dbReference>
<feature type="domain" description="DNA helicase Pif1-like DEAD-box helicase" evidence="2">
    <location>
        <begin position="11"/>
        <end position="92"/>
    </location>
</feature>
<dbReference type="SUPFAM" id="SSF52540">
    <property type="entry name" value="P-loop containing nucleoside triphosphate hydrolases"/>
    <property type="match status" value="1"/>
</dbReference>
<proteinExistence type="inferred from homology"/>
<dbReference type="GO" id="GO:0043139">
    <property type="term" value="F:5'-3' DNA helicase activity"/>
    <property type="evidence" value="ECO:0007669"/>
    <property type="project" value="UniProtKB-EC"/>
</dbReference>
<comment type="cofactor">
    <cofactor evidence="1">
        <name>Mg(2+)</name>
        <dbReference type="ChEBI" id="CHEBI:18420"/>
    </cofactor>
</comment>
<reference evidence="3" key="2">
    <citation type="submission" date="2023-05" db="EMBL/GenBank/DDBJ databases">
        <authorList>
            <person name="Schelkunov M.I."/>
        </authorList>
    </citation>
    <scope>NUCLEOTIDE SEQUENCE</scope>
    <source>
        <strain evidence="3">Hsosn_3</strain>
        <tissue evidence="3">Leaf</tissue>
    </source>
</reference>
<keyword evidence="1" id="KW-0233">DNA recombination</keyword>
<keyword evidence="1" id="KW-0067">ATP-binding</keyword>
<dbReference type="EC" id="5.6.2.3" evidence="1"/>
<accession>A0AAD8JFP9</accession>
<dbReference type="Proteomes" id="UP001237642">
    <property type="component" value="Unassembled WGS sequence"/>
</dbReference>
<sequence>MSPQMWENALLPFGGIKILLGGDFRQTLPVVPKKGRDEIVASSITISPLWRSCKVFPLLENMRIERNVPPITIDGRNVAFRDWVLALGDGTEPSFLLGDDHDPLWIRILDEVRVEHNGDALDAIVNEIYGELHQIHGDIDYLRDRAILTPLNEFVESVNNQVLKRLSGDFRIYKSCDNICEASSSSAADEALYPPEYLNSLKFSASVGYTKNIVYREIFDNIM</sequence>
<evidence type="ECO:0000259" key="2">
    <source>
        <dbReference type="Pfam" id="PF05970"/>
    </source>
</evidence>
<evidence type="ECO:0000313" key="3">
    <source>
        <dbReference type="EMBL" id="KAK1401605.1"/>
    </source>
</evidence>
<comment type="similarity">
    <text evidence="1">Belongs to the helicase family.</text>
</comment>
<gene>
    <name evidence="3" type="ORF">POM88_001210</name>
</gene>